<reference evidence="2 3" key="1">
    <citation type="submission" date="2019-03" db="EMBL/GenBank/DDBJ databases">
        <title>Genomic Encyclopedia of Archaeal and Bacterial Type Strains, Phase II (KMG-II): from individual species to whole genera.</title>
        <authorList>
            <person name="Goeker M."/>
        </authorList>
    </citation>
    <scope>NUCLEOTIDE SEQUENCE [LARGE SCALE GENOMIC DNA]</scope>
    <source>
        <strain evidence="2 3">DSM 26433</strain>
    </source>
</reference>
<evidence type="ECO:0000313" key="3">
    <source>
        <dbReference type="Proteomes" id="UP000295673"/>
    </source>
</evidence>
<evidence type="ECO:0000256" key="1">
    <source>
        <dbReference type="SAM" id="SignalP"/>
    </source>
</evidence>
<protein>
    <recommendedName>
        <fullName evidence="4">Membrane-bound lysozyme inhibitor of c-type lysozyme MliC</fullName>
    </recommendedName>
</protein>
<feature type="signal peptide" evidence="1">
    <location>
        <begin position="1"/>
        <end position="20"/>
    </location>
</feature>
<dbReference type="EMBL" id="SMGR01000003">
    <property type="protein sequence ID" value="TCL00679.1"/>
    <property type="molecule type" value="Genomic_DNA"/>
</dbReference>
<dbReference type="AlphaFoldDB" id="A0A4R1N2X7"/>
<gene>
    <name evidence="2" type="ORF">BXY66_3326</name>
</gene>
<sequence>MKSLPLALTALLISPFPALAGSLSENHPDALVCSMESTDGSGTTQAFLFLSGIRDDGSSLYLSLGSAALSILFDEEGNPAGPNANLCNGMSLPELTDAGMTRDF</sequence>
<proteinExistence type="predicted"/>
<keyword evidence="1" id="KW-0732">Signal</keyword>
<name>A0A4R1N2X7_9RHOB</name>
<evidence type="ECO:0008006" key="4">
    <source>
        <dbReference type="Google" id="ProtNLM"/>
    </source>
</evidence>
<dbReference type="RefSeq" id="WP_132861438.1">
    <property type="nucleotide sequence ID" value="NZ_SMGR01000003.1"/>
</dbReference>
<feature type="chain" id="PRO_5020913133" description="Membrane-bound lysozyme inhibitor of c-type lysozyme MliC" evidence="1">
    <location>
        <begin position="21"/>
        <end position="104"/>
    </location>
</feature>
<keyword evidence="3" id="KW-1185">Reference proteome</keyword>
<organism evidence="2 3">
    <name type="scientific">Shimia isoporae</name>
    <dbReference type="NCBI Taxonomy" id="647720"/>
    <lineage>
        <taxon>Bacteria</taxon>
        <taxon>Pseudomonadati</taxon>
        <taxon>Pseudomonadota</taxon>
        <taxon>Alphaproteobacteria</taxon>
        <taxon>Rhodobacterales</taxon>
        <taxon>Roseobacteraceae</taxon>
    </lineage>
</organism>
<accession>A0A4R1N2X7</accession>
<evidence type="ECO:0000313" key="2">
    <source>
        <dbReference type="EMBL" id="TCL00679.1"/>
    </source>
</evidence>
<comment type="caution">
    <text evidence="2">The sequence shown here is derived from an EMBL/GenBank/DDBJ whole genome shotgun (WGS) entry which is preliminary data.</text>
</comment>
<dbReference type="Proteomes" id="UP000295673">
    <property type="component" value="Unassembled WGS sequence"/>
</dbReference>